<dbReference type="Proteomes" id="UP001221757">
    <property type="component" value="Unassembled WGS sequence"/>
</dbReference>
<dbReference type="EMBL" id="JARKIE010000142">
    <property type="protein sequence ID" value="KAJ7676462.1"/>
    <property type="molecule type" value="Genomic_DNA"/>
</dbReference>
<gene>
    <name evidence="1" type="ORF">B0H17DRAFT_1139891</name>
</gene>
<evidence type="ECO:0000313" key="2">
    <source>
        <dbReference type="Proteomes" id="UP001221757"/>
    </source>
</evidence>
<name>A0AAD7D3L4_MYCRO</name>
<proteinExistence type="predicted"/>
<reference evidence="1" key="1">
    <citation type="submission" date="2023-03" db="EMBL/GenBank/DDBJ databases">
        <title>Massive genome expansion in bonnet fungi (Mycena s.s.) driven by repeated elements and novel gene families across ecological guilds.</title>
        <authorList>
            <consortium name="Lawrence Berkeley National Laboratory"/>
            <person name="Harder C.B."/>
            <person name="Miyauchi S."/>
            <person name="Viragh M."/>
            <person name="Kuo A."/>
            <person name="Thoen E."/>
            <person name="Andreopoulos B."/>
            <person name="Lu D."/>
            <person name="Skrede I."/>
            <person name="Drula E."/>
            <person name="Henrissat B."/>
            <person name="Morin E."/>
            <person name="Kohler A."/>
            <person name="Barry K."/>
            <person name="LaButti K."/>
            <person name="Morin E."/>
            <person name="Salamov A."/>
            <person name="Lipzen A."/>
            <person name="Mereny Z."/>
            <person name="Hegedus B."/>
            <person name="Baldrian P."/>
            <person name="Stursova M."/>
            <person name="Weitz H."/>
            <person name="Taylor A."/>
            <person name="Grigoriev I.V."/>
            <person name="Nagy L.G."/>
            <person name="Martin F."/>
            <person name="Kauserud H."/>
        </authorList>
    </citation>
    <scope>NUCLEOTIDE SEQUENCE</scope>
    <source>
        <strain evidence="1">CBHHK067</strain>
    </source>
</reference>
<dbReference type="AlphaFoldDB" id="A0AAD7D3L4"/>
<sequence>MATFILAPSISHDQAIEMLSDMHDNLSQVIKSVQQTAHRTHCSPAFNIGVPLPTQAIYITGYNTADGYMQGQAPIEAPPQPKASGSSAKLVMFLGCCKVWCGKIEWMILGEHPAIPNNSG</sequence>
<evidence type="ECO:0000313" key="1">
    <source>
        <dbReference type="EMBL" id="KAJ7676462.1"/>
    </source>
</evidence>
<keyword evidence="2" id="KW-1185">Reference proteome</keyword>
<accession>A0AAD7D3L4</accession>
<organism evidence="1 2">
    <name type="scientific">Mycena rosella</name>
    <name type="common">Pink bonnet</name>
    <name type="synonym">Agaricus rosellus</name>
    <dbReference type="NCBI Taxonomy" id="1033263"/>
    <lineage>
        <taxon>Eukaryota</taxon>
        <taxon>Fungi</taxon>
        <taxon>Dikarya</taxon>
        <taxon>Basidiomycota</taxon>
        <taxon>Agaricomycotina</taxon>
        <taxon>Agaricomycetes</taxon>
        <taxon>Agaricomycetidae</taxon>
        <taxon>Agaricales</taxon>
        <taxon>Marasmiineae</taxon>
        <taxon>Mycenaceae</taxon>
        <taxon>Mycena</taxon>
    </lineage>
</organism>
<comment type="caution">
    <text evidence="1">The sequence shown here is derived from an EMBL/GenBank/DDBJ whole genome shotgun (WGS) entry which is preliminary data.</text>
</comment>
<protein>
    <submittedName>
        <fullName evidence="1">Uncharacterized protein</fullName>
    </submittedName>
</protein>